<evidence type="ECO:0000256" key="1">
    <source>
        <dbReference type="SAM" id="SignalP"/>
    </source>
</evidence>
<feature type="signal peptide" evidence="1">
    <location>
        <begin position="1"/>
        <end position="19"/>
    </location>
</feature>
<evidence type="ECO:0000313" key="3">
    <source>
        <dbReference type="Proteomes" id="UP001154114"/>
    </source>
</evidence>
<organism evidence="2 3">
    <name type="scientific">Chrysodeixis includens</name>
    <name type="common">Soybean looper</name>
    <name type="synonym">Pseudoplusia includens</name>
    <dbReference type="NCBI Taxonomy" id="689277"/>
    <lineage>
        <taxon>Eukaryota</taxon>
        <taxon>Metazoa</taxon>
        <taxon>Ecdysozoa</taxon>
        <taxon>Arthropoda</taxon>
        <taxon>Hexapoda</taxon>
        <taxon>Insecta</taxon>
        <taxon>Pterygota</taxon>
        <taxon>Neoptera</taxon>
        <taxon>Endopterygota</taxon>
        <taxon>Lepidoptera</taxon>
        <taxon>Glossata</taxon>
        <taxon>Ditrysia</taxon>
        <taxon>Noctuoidea</taxon>
        <taxon>Noctuidae</taxon>
        <taxon>Plusiinae</taxon>
        <taxon>Chrysodeixis</taxon>
    </lineage>
</organism>
<proteinExistence type="predicted"/>
<protein>
    <recommendedName>
        <fullName evidence="4">Secreted protein</fullName>
    </recommendedName>
</protein>
<accession>A0A9P0FVJ9</accession>
<reference evidence="2" key="1">
    <citation type="submission" date="2021-12" db="EMBL/GenBank/DDBJ databases">
        <authorList>
            <person name="King R."/>
        </authorList>
    </citation>
    <scope>NUCLEOTIDE SEQUENCE</scope>
</reference>
<dbReference type="EMBL" id="LR824008">
    <property type="protein sequence ID" value="CAH0604594.1"/>
    <property type="molecule type" value="Genomic_DNA"/>
</dbReference>
<sequence length="109" mass="11865">MYIVARIIIWGRALMAAGGARTGCAEAQGETSLALHSSSLEPMTPRDRVLLSECCFISPNFSLLFRIITNKKSRPVRWKRGLVVTTTCPHSAARSTTSPKPTTFAPAQC</sequence>
<gene>
    <name evidence="2" type="ORF">CINC_LOCUS10993</name>
</gene>
<feature type="chain" id="PRO_5040499702" description="Secreted protein" evidence="1">
    <location>
        <begin position="20"/>
        <end position="109"/>
    </location>
</feature>
<evidence type="ECO:0000313" key="2">
    <source>
        <dbReference type="EMBL" id="CAH0604594.1"/>
    </source>
</evidence>
<evidence type="ECO:0008006" key="4">
    <source>
        <dbReference type="Google" id="ProtNLM"/>
    </source>
</evidence>
<dbReference type="Proteomes" id="UP001154114">
    <property type="component" value="Chromosome 5"/>
</dbReference>
<name>A0A9P0FVJ9_CHRIL</name>
<keyword evidence="1" id="KW-0732">Signal</keyword>
<keyword evidence="3" id="KW-1185">Reference proteome</keyword>
<dbReference type="OrthoDB" id="7383308at2759"/>
<dbReference type="AlphaFoldDB" id="A0A9P0FVJ9"/>